<keyword evidence="2" id="KW-1185">Reference proteome</keyword>
<dbReference type="AlphaFoldDB" id="A0A4C1VQY4"/>
<accession>A0A4C1VQY4</accession>
<evidence type="ECO:0000313" key="2">
    <source>
        <dbReference type="Proteomes" id="UP000299102"/>
    </source>
</evidence>
<proteinExistence type="predicted"/>
<comment type="caution">
    <text evidence="1">The sequence shown here is derived from an EMBL/GenBank/DDBJ whole genome shotgun (WGS) entry which is preliminary data.</text>
</comment>
<gene>
    <name evidence="1" type="ORF">EVAR_26431_1</name>
</gene>
<dbReference type="EMBL" id="BGZK01000387">
    <property type="protein sequence ID" value="GBP40767.1"/>
    <property type="molecule type" value="Genomic_DNA"/>
</dbReference>
<protein>
    <submittedName>
        <fullName evidence="1">Uncharacterized protein</fullName>
    </submittedName>
</protein>
<dbReference type="Proteomes" id="UP000299102">
    <property type="component" value="Unassembled WGS sequence"/>
</dbReference>
<sequence>MEKRNVLPSLKPQQAQPEIANISLQIPPCWRDRLRLWFYSFEAATRLQEGRSTDGTDGKRTAGKLVNFREEDVEKTAILTPMRLFRFPRICSDLNNAVWFGAAEFGLARPRGPGRGRGDFDVQFEDESQRIFLIRNHVCGWDCSKFLLNKSPCPVRDVTQWGAVTSPCEAAHPSNKVKQRSTHFIDPVSLFRWDALRLSARRAERRWAGVKPGCVARAASFC</sequence>
<evidence type="ECO:0000313" key="1">
    <source>
        <dbReference type="EMBL" id="GBP40767.1"/>
    </source>
</evidence>
<organism evidence="1 2">
    <name type="scientific">Eumeta variegata</name>
    <name type="common">Bagworm moth</name>
    <name type="synonym">Eumeta japonica</name>
    <dbReference type="NCBI Taxonomy" id="151549"/>
    <lineage>
        <taxon>Eukaryota</taxon>
        <taxon>Metazoa</taxon>
        <taxon>Ecdysozoa</taxon>
        <taxon>Arthropoda</taxon>
        <taxon>Hexapoda</taxon>
        <taxon>Insecta</taxon>
        <taxon>Pterygota</taxon>
        <taxon>Neoptera</taxon>
        <taxon>Endopterygota</taxon>
        <taxon>Lepidoptera</taxon>
        <taxon>Glossata</taxon>
        <taxon>Ditrysia</taxon>
        <taxon>Tineoidea</taxon>
        <taxon>Psychidae</taxon>
        <taxon>Oiketicinae</taxon>
        <taxon>Eumeta</taxon>
    </lineage>
</organism>
<reference evidence="1 2" key="1">
    <citation type="journal article" date="2019" name="Commun. Biol.">
        <title>The bagworm genome reveals a unique fibroin gene that provides high tensile strength.</title>
        <authorList>
            <person name="Kono N."/>
            <person name="Nakamura H."/>
            <person name="Ohtoshi R."/>
            <person name="Tomita M."/>
            <person name="Numata K."/>
            <person name="Arakawa K."/>
        </authorList>
    </citation>
    <scope>NUCLEOTIDE SEQUENCE [LARGE SCALE GENOMIC DNA]</scope>
</reference>
<dbReference type="OrthoDB" id="6260718at2759"/>
<name>A0A4C1VQY4_EUMVA</name>